<dbReference type="Gene3D" id="3.90.1170.50">
    <property type="entry name" value="Aldehyde oxidase/xanthine dehydrogenase, a/b hammerhead"/>
    <property type="match status" value="2"/>
</dbReference>
<dbReference type="InterPro" id="IPR052516">
    <property type="entry name" value="N-heterocyclic_Hydroxylase"/>
</dbReference>
<dbReference type="Proteomes" id="UP000199312">
    <property type="component" value="Unassembled WGS sequence"/>
</dbReference>
<sequence>MKPDKIDELYFSDVNQPVIYDRRKFLKTLGKGIIVIFSLSELSLLQGWSQTSNSEKELDFNAYIHIKEDGRVNCYTGKIEMGQGIITSLAQVVAEELEVSIQMVDMIMGDTELCPYDAGTWGSLTTRFADPVIRAAAAAAREILLKFAAEKLQEPIENLVTKNGVICVLNNETTKITYAELTKGKKIVETLKNKPAIKSSKDFKVIGKPIISTDAIAKVTGKAQYSGDIKLPGMVYATVIRPDVFGSKKISVNTAELSNFEGVELIEDGDLVAVVHSNPDVANKAARKVKVVWDAPEAQATDKTIFEHLNNTITDSKIFEEKGDLEAGKKASKTVVEAEYYDGYKAHAAMETHAATCYFEGDKLIIWASTQTPFGLRDQLSTELHMPLEKVHVKQIFLGGGFGGKIYNQQAIEAAKIAKSCNKPVQLVWSRREEFMFDNFRPAALMKVKAGVDEHGKLQLWEFDIYCAGTRGTKLFYDVPNNKTSMFNEKNVRGNSHTSKSDSKSVHPFKTGAWRAPGNNSTTFARESHFDVVAFKFGIDPLKFRLNNLNNENMKATLQLAADTFNWKRAKKDGHGYGIALGEDAGTCVAIIAEVHVDKITGKVTPINLVCAQDMGQVVNPHGATVQTEGGLTMGLGYALYEDIEFNGGKIKARNFNNYTITKFSVTPKITCVFIDKMDAKPQGGGEPAIICVGGAIANAVFDACGARVYQMPLTPNRILDALK</sequence>
<feature type="region of interest" description="Disordered" evidence="1">
    <location>
        <begin position="488"/>
        <end position="518"/>
    </location>
</feature>
<reference evidence="4" key="1">
    <citation type="submission" date="2016-10" db="EMBL/GenBank/DDBJ databases">
        <authorList>
            <person name="Varghese N."/>
            <person name="Submissions S."/>
        </authorList>
    </citation>
    <scope>NUCLEOTIDE SEQUENCE [LARGE SCALE GENOMIC DNA]</scope>
    <source>
        <strain evidence="4">DSM 24450</strain>
    </source>
</reference>
<evidence type="ECO:0000313" key="3">
    <source>
        <dbReference type="EMBL" id="SFS40968.1"/>
    </source>
</evidence>
<dbReference type="InterPro" id="IPR008274">
    <property type="entry name" value="AldOxase/xan_DH_MoCoBD1"/>
</dbReference>
<organism evidence="3 4">
    <name type="scientific">Lutibacter maritimus</name>
    <dbReference type="NCBI Taxonomy" id="593133"/>
    <lineage>
        <taxon>Bacteria</taxon>
        <taxon>Pseudomonadati</taxon>
        <taxon>Bacteroidota</taxon>
        <taxon>Flavobacteriia</taxon>
        <taxon>Flavobacteriales</taxon>
        <taxon>Flavobacteriaceae</taxon>
        <taxon>Lutibacter</taxon>
    </lineage>
</organism>
<feature type="compositionally biased region" description="Polar residues" evidence="1">
    <location>
        <begin position="488"/>
        <end position="498"/>
    </location>
</feature>
<dbReference type="InterPro" id="IPR012368">
    <property type="entry name" value="OxRdtase_Mopterin-bd_su_IorB"/>
</dbReference>
<dbReference type="Pfam" id="PF20256">
    <property type="entry name" value="MoCoBD_2"/>
    <property type="match status" value="2"/>
</dbReference>
<protein>
    <submittedName>
        <fullName evidence="3">Isoquinoline 1-oxidoreductase</fullName>
    </submittedName>
</protein>
<evidence type="ECO:0000259" key="2">
    <source>
        <dbReference type="SMART" id="SM01008"/>
    </source>
</evidence>
<feature type="domain" description="Aldehyde oxidase/xanthine dehydrogenase a/b hammerhead" evidence="2">
    <location>
        <begin position="220"/>
        <end position="297"/>
    </location>
</feature>
<dbReference type="STRING" id="593133.SAMN04488006_1158"/>
<dbReference type="OrthoDB" id="9767994at2"/>
<dbReference type="AlphaFoldDB" id="A0A1I6PLJ6"/>
<evidence type="ECO:0000256" key="1">
    <source>
        <dbReference type="SAM" id="MobiDB-lite"/>
    </source>
</evidence>
<proteinExistence type="predicted"/>
<dbReference type="RefSeq" id="WP_090223586.1">
    <property type="nucleotide sequence ID" value="NZ_FOZP01000002.1"/>
</dbReference>
<gene>
    <name evidence="3" type="ORF">SAMN04488006_1158</name>
</gene>
<dbReference type="Gene3D" id="3.30.365.10">
    <property type="entry name" value="Aldehyde oxidase/xanthine dehydrogenase, molybdopterin binding domain"/>
    <property type="match status" value="4"/>
</dbReference>
<name>A0A1I6PLJ6_9FLAO</name>
<dbReference type="InterPro" id="IPR037165">
    <property type="entry name" value="AldOxase/xan_DH_Mopterin-bd_sf"/>
</dbReference>
<dbReference type="SUPFAM" id="SSF56003">
    <property type="entry name" value="Molybdenum cofactor-binding domain"/>
    <property type="match status" value="2"/>
</dbReference>
<dbReference type="SMART" id="SM01008">
    <property type="entry name" value="Ald_Xan_dh_C"/>
    <property type="match status" value="1"/>
</dbReference>
<dbReference type="EMBL" id="FOZP01000002">
    <property type="protein sequence ID" value="SFS40968.1"/>
    <property type="molecule type" value="Genomic_DNA"/>
</dbReference>
<accession>A0A1I6PLJ6</accession>
<dbReference type="GO" id="GO:0016491">
    <property type="term" value="F:oxidoreductase activity"/>
    <property type="evidence" value="ECO:0007669"/>
    <property type="project" value="InterPro"/>
</dbReference>
<keyword evidence="4" id="KW-1185">Reference proteome</keyword>
<evidence type="ECO:0000313" key="4">
    <source>
        <dbReference type="Proteomes" id="UP000199312"/>
    </source>
</evidence>
<dbReference type="Pfam" id="PF02738">
    <property type="entry name" value="MoCoBD_1"/>
    <property type="match status" value="1"/>
</dbReference>
<dbReference type="PIRSF" id="PIRSF036389">
    <property type="entry name" value="IOR_B"/>
    <property type="match status" value="1"/>
</dbReference>
<dbReference type="InterPro" id="IPR046867">
    <property type="entry name" value="AldOxase/xan_DH_MoCoBD2"/>
</dbReference>
<dbReference type="PANTHER" id="PTHR47495">
    <property type="entry name" value="ALDEHYDE DEHYDROGENASE"/>
    <property type="match status" value="1"/>
</dbReference>
<dbReference type="PANTHER" id="PTHR47495:SF1">
    <property type="entry name" value="BLL3820 PROTEIN"/>
    <property type="match status" value="1"/>
</dbReference>
<dbReference type="InterPro" id="IPR000674">
    <property type="entry name" value="Ald_Oxase/Xan_DH_a/b"/>
</dbReference>